<dbReference type="Proteomes" id="UP001501153">
    <property type="component" value="Unassembled WGS sequence"/>
</dbReference>
<dbReference type="EMBL" id="BAABGZ010000027">
    <property type="protein sequence ID" value="GAA4358270.1"/>
    <property type="molecule type" value="Genomic_DNA"/>
</dbReference>
<gene>
    <name evidence="2" type="ORF">GCM10023185_23730</name>
</gene>
<proteinExistence type="predicted"/>
<keyword evidence="1" id="KW-0732">Signal</keyword>
<name>A0ABP8IG82_9BACT</name>
<accession>A0ABP8IG82</accession>
<keyword evidence="3" id="KW-1185">Reference proteome</keyword>
<feature type="chain" id="PRO_5046178939" description="2-dehydro-3-deoxyphosphooctonate aldolase" evidence="1">
    <location>
        <begin position="25"/>
        <end position="157"/>
    </location>
</feature>
<sequence length="157" mass="16959">MKNSLLCAWGVVALLCGCASQRPAAAPPLLGSTSLPGAYYENARQTVTPFVLQEVSTDETYGYSPKNPVNVGGVAESGARNQQRYLNALRGPEGQPVTYTRRGSCCPFKTPNGFIDNIGMLDAYSVSWAGQDKPVVLYLNFYDEGWLKAPKGFTLAK</sequence>
<dbReference type="PROSITE" id="PS51257">
    <property type="entry name" value="PROKAR_LIPOPROTEIN"/>
    <property type="match status" value="1"/>
</dbReference>
<organism evidence="2 3">
    <name type="scientific">Hymenobacter saemangeumensis</name>
    <dbReference type="NCBI Taxonomy" id="1084522"/>
    <lineage>
        <taxon>Bacteria</taxon>
        <taxon>Pseudomonadati</taxon>
        <taxon>Bacteroidota</taxon>
        <taxon>Cytophagia</taxon>
        <taxon>Cytophagales</taxon>
        <taxon>Hymenobacteraceae</taxon>
        <taxon>Hymenobacter</taxon>
    </lineage>
</organism>
<protein>
    <recommendedName>
        <fullName evidence="4">2-dehydro-3-deoxyphosphooctonate aldolase</fullName>
    </recommendedName>
</protein>
<evidence type="ECO:0000256" key="1">
    <source>
        <dbReference type="SAM" id="SignalP"/>
    </source>
</evidence>
<dbReference type="RefSeq" id="WP_345236265.1">
    <property type="nucleotide sequence ID" value="NZ_BAABGZ010000027.1"/>
</dbReference>
<evidence type="ECO:0008006" key="4">
    <source>
        <dbReference type="Google" id="ProtNLM"/>
    </source>
</evidence>
<comment type="caution">
    <text evidence="2">The sequence shown here is derived from an EMBL/GenBank/DDBJ whole genome shotgun (WGS) entry which is preliminary data.</text>
</comment>
<evidence type="ECO:0000313" key="2">
    <source>
        <dbReference type="EMBL" id="GAA4358270.1"/>
    </source>
</evidence>
<reference evidence="3" key="1">
    <citation type="journal article" date="2019" name="Int. J. Syst. Evol. Microbiol.">
        <title>The Global Catalogue of Microorganisms (GCM) 10K type strain sequencing project: providing services to taxonomists for standard genome sequencing and annotation.</title>
        <authorList>
            <consortium name="The Broad Institute Genomics Platform"/>
            <consortium name="The Broad Institute Genome Sequencing Center for Infectious Disease"/>
            <person name="Wu L."/>
            <person name="Ma J."/>
        </authorList>
    </citation>
    <scope>NUCLEOTIDE SEQUENCE [LARGE SCALE GENOMIC DNA]</scope>
    <source>
        <strain evidence="3">JCM 17923</strain>
    </source>
</reference>
<feature type="signal peptide" evidence="1">
    <location>
        <begin position="1"/>
        <end position="24"/>
    </location>
</feature>
<evidence type="ECO:0000313" key="3">
    <source>
        <dbReference type="Proteomes" id="UP001501153"/>
    </source>
</evidence>